<evidence type="ECO:0000256" key="1">
    <source>
        <dbReference type="ARBA" id="ARBA00022481"/>
    </source>
</evidence>
<dbReference type="InterPro" id="IPR003660">
    <property type="entry name" value="HAMP_dom"/>
</dbReference>
<dbReference type="Pfam" id="PF00672">
    <property type="entry name" value="HAMP"/>
    <property type="match status" value="1"/>
</dbReference>
<dbReference type="PROSITE" id="PS50111">
    <property type="entry name" value="CHEMOTAXIS_TRANSDUC_2"/>
    <property type="match status" value="1"/>
</dbReference>
<dbReference type="CDD" id="cd17528">
    <property type="entry name" value="HAMP_III"/>
    <property type="match status" value="1"/>
</dbReference>
<dbReference type="STRING" id="325777.GW15_0208575"/>
<dbReference type="GO" id="GO:0006935">
    <property type="term" value="P:chemotaxis"/>
    <property type="evidence" value="ECO:0007669"/>
    <property type="project" value="TreeGrafter"/>
</dbReference>
<organism evidence="3 4">
    <name type="scientific">Xanthomonas axonopodis pv. vasculorum</name>
    <dbReference type="NCBI Taxonomy" id="325777"/>
    <lineage>
        <taxon>Bacteria</taxon>
        <taxon>Pseudomonadati</taxon>
        <taxon>Pseudomonadota</taxon>
        <taxon>Gammaproteobacteria</taxon>
        <taxon>Lysobacterales</taxon>
        <taxon>Lysobacteraceae</taxon>
        <taxon>Xanthomonas</taxon>
    </lineage>
</organism>
<dbReference type="SMART" id="SM00283">
    <property type="entry name" value="MA"/>
    <property type="match status" value="1"/>
</dbReference>
<dbReference type="EMBL" id="JPHD02000065">
    <property type="protein sequence ID" value="KGE52454.1"/>
    <property type="molecule type" value="Genomic_DNA"/>
</dbReference>
<dbReference type="RefSeq" id="WP_042822262.1">
    <property type="nucleotide sequence ID" value="NZ_CP053649.1"/>
</dbReference>
<dbReference type="CDD" id="cd11386">
    <property type="entry name" value="MCP_signal"/>
    <property type="match status" value="1"/>
</dbReference>
<dbReference type="AlphaFoldDB" id="A0A098PZ71"/>
<dbReference type="GeneID" id="58003496"/>
<dbReference type="CDD" id="cd06225">
    <property type="entry name" value="HAMP"/>
    <property type="match status" value="1"/>
</dbReference>
<dbReference type="InterPro" id="IPR051310">
    <property type="entry name" value="MCP_chemotaxis"/>
</dbReference>
<dbReference type="PANTHER" id="PTHR43531">
    <property type="entry name" value="PROTEIN ICFG"/>
    <property type="match status" value="1"/>
</dbReference>
<evidence type="ECO:0000256" key="2">
    <source>
        <dbReference type="ARBA" id="ARBA00029447"/>
    </source>
</evidence>
<dbReference type="Proteomes" id="UP000028012">
    <property type="component" value="Unassembled WGS sequence"/>
</dbReference>
<dbReference type="FunFam" id="1.20.120.1530:FF:000005">
    <property type="entry name" value="Methyl-accepting chemotaxis protein"/>
    <property type="match status" value="1"/>
</dbReference>
<dbReference type="InterPro" id="IPR041395">
    <property type="entry name" value="McpB_HAMP_3rd"/>
</dbReference>
<keyword evidence="1" id="KW-0488">Methylation</keyword>
<evidence type="ECO:0000313" key="4">
    <source>
        <dbReference type="Proteomes" id="UP000028012"/>
    </source>
</evidence>
<dbReference type="InterPro" id="IPR004089">
    <property type="entry name" value="MCPsignal_dom"/>
</dbReference>
<evidence type="ECO:0000313" key="3">
    <source>
        <dbReference type="EMBL" id="KGE52454.1"/>
    </source>
</evidence>
<accession>A0A098PZ71</accession>
<dbReference type="GO" id="GO:0004888">
    <property type="term" value="F:transmembrane signaling receptor activity"/>
    <property type="evidence" value="ECO:0007669"/>
    <property type="project" value="TreeGrafter"/>
</dbReference>
<sequence length="829" mass="88664">MTTSPTLLPQTIPASPRRWTSRWDDLAIARKLGMIGVLALVGLVIPVLLYSGKLNESVAISSNELRSYAPLGQMLGLITDLHAAHVDGGSAAKDAAQRAERDLSQLLATTASLPGFERSQKQLLALQQRHVAGAAAEGYAAVSEQAFAALDALRDDSQLVYTPYIESYHLVVSTLIYSPETTESLTRLDAASDPSQAGDSRAMLREQLDQLARNHVRFRHELDKAMGLLEQPDHALADAAKAEATQASAALVALGSALDGSDAKADAQWNAALDALGQTMRELSSVSLQALQRQSERHLVDARNAMWQAIAGLSVLALLIAALCWYTLSRLTRNVLRAATVAANIAQGQLDDQVSAAGRDETGQLLETMRQMQEQLQRVLSAQSEMAQRHDAGQISYRMQADSFPGAYATMVRDTNALVGSHIAVKMKLAQIMSRYAIGDLSQDMERLPGEKAVLTDTMDTVKANLSAMNSEIKRLAQAATNGDFSVRGDAQRFQYDFRAMVDSLNQLMATADANLHALSTVLQAIAAGDLTARMHGDFHGVFARMRDDANTTLTQLANIVRRIQQSTNAINDAASEIATGNQELSQRTEQQAANLEETAASMEELTSTVRNNAEHARRANQLVVGAATVASQGGAVVGEVVGTMAGIQAASKKIADIISVIDGIAFQTNILALNAAVEAARAGEQGRGFAVVASEVRTLAQRSAGAAKEIKQLIEDSVSRVEHGSHEHGSQLVGQAGRTMQDIVDAVQNATTIMHEISEASQQQSQGIEQVGQTVAQMDQATQQNAALVEEATAAARSMEEQAQQLRDAVSVFQLQAGPAFRRLGQAA</sequence>
<name>A0A098PZ71_9XANT</name>
<gene>
    <name evidence="3" type="ORF">GW15_0208575</name>
</gene>
<dbReference type="PANTHER" id="PTHR43531:SF14">
    <property type="entry name" value="METHYL-ACCEPTING CHEMOTAXIS PROTEIN I-RELATED"/>
    <property type="match status" value="1"/>
</dbReference>
<dbReference type="FunFam" id="1.20.120.1530:FF:000004">
    <property type="entry name" value="Methyl-accepting chemotaxis protein"/>
    <property type="match status" value="1"/>
</dbReference>
<dbReference type="SUPFAM" id="SSF158472">
    <property type="entry name" value="HAMP domain-like"/>
    <property type="match status" value="1"/>
</dbReference>
<dbReference type="Gene3D" id="1.20.120.1530">
    <property type="match status" value="2"/>
</dbReference>
<dbReference type="GO" id="GO:0007165">
    <property type="term" value="P:signal transduction"/>
    <property type="evidence" value="ECO:0007669"/>
    <property type="project" value="InterPro"/>
</dbReference>
<proteinExistence type="inferred from homology"/>
<comment type="caution">
    <text evidence="3">The sequence shown here is derived from an EMBL/GenBank/DDBJ whole genome shotgun (WGS) entry which is preliminary data.</text>
</comment>
<dbReference type="GO" id="GO:0005886">
    <property type="term" value="C:plasma membrane"/>
    <property type="evidence" value="ECO:0007669"/>
    <property type="project" value="TreeGrafter"/>
</dbReference>
<dbReference type="eggNOG" id="COG0840">
    <property type="taxonomic scope" value="Bacteria"/>
</dbReference>
<protein>
    <submittedName>
        <fullName evidence="3">Chemotaxis protein</fullName>
    </submittedName>
</protein>
<dbReference type="Pfam" id="PF18575">
    <property type="entry name" value="HAMP_N3"/>
    <property type="match status" value="1"/>
</dbReference>
<dbReference type="Pfam" id="PF00015">
    <property type="entry name" value="MCPsignal"/>
    <property type="match status" value="1"/>
</dbReference>
<dbReference type="Pfam" id="PF18947">
    <property type="entry name" value="HAMP_2"/>
    <property type="match status" value="1"/>
</dbReference>
<dbReference type="FunFam" id="1.10.287.950:FF:000002">
    <property type="entry name" value="Methyl-accepting chemotaxis protein"/>
    <property type="match status" value="1"/>
</dbReference>
<dbReference type="SMART" id="SM00304">
    <property type="entry name" value="HAMP"/>
    <property type="match status" value="2"/>
</dbReference>
<dbReference type="Gene3D" id="1.10.287.950">
    <property type="entry name" value="Methyl-accepting chemotaxis protein"/>
    <property type="match status" value="1"/>
</dbReference>
<dbReference type="SUPFAM" id="SSF58104">
    <property type="entry name" value="Methyl-accepting chemotaxis protein (MCP) signaling domain"/>
    <property type="match status" value="1"/>
</dbReference>
<dbReference type="HOGENOM" id="CLU_000445_107_20_6"/>
<comment type="similarity">
    <text evidence="2">Belongs to the methyl-accepting chemotaxis (MCP) protein family.</text>
</comment>
<dbReference type="PROSITE" id="PS50885">
    <property type="entry name" value="HAMP"/>
    <property type="match status" value="2"/>
</dbReference>
<reference evidence="3 4" key="1">
    <citation type="submission" date="2014-09" db="EMBL/GenBank/DDBJ databases">
        <title>A draft genome sequence for Xanthomonas axonopodis pv. vasculorum NCPPB 900.</title>
        <authorList>
            <person name="Harrison J."/>
            <person name="Studholme D.J."/>
        </authorList>
    </citation>
    <scope>NUCLEOTIDE SEQUENCE [LARGE SCALE GENOMIC DNA]</scope>
    <source>
        <strain evidence="3 4">NCPPB 900</strain>
    </source>
</reference>